<reference evidence="3" key="1">
    <citation type="journal article" date="2014" name="Int. J. Syst. Evol. Microbiol.">
        <title>Complete genome sequence of Corynebacterium casei LMG S-19264T (=DSM 44701T), isolated from a smear-ripened cheese.</title>
        <authorList>
            <consortium name="US DOE Joint Genome Institute (JGI-PGF)"/>
            <person name="Walter F."/>
            <person name="Albersmeier A."/>
            <person name="Kalinowski J."/>
            <person name="Ruckert C."/>
        </authorList>
    </citation>
    <scope>NUCLEOTIDE SEQUENCE</scope>
    <source>
        <strain evidence="3">JCM 4646</strain>
    </source>
</reference>
<dbReference type="AlphaFoldDB" id="A0A919FC51"/>
<feature type="compositionally biased region" description="Pro residues" evidence="1">
    <location>
        <begin position="317"/>
        <end position="326"/>
    </location>
</feature>
<feature type="transmembrane region" description="Helical" evidence="2">
    <location>
        <begin position="12"/>
        <end position="37"/>
    </location>
</feature>
<evidence type="ECO:0000256" key="2">
    <source>
        <dbReference type="SAM" id="Phobius"/>
    </source>
</evidence>
<protein>
    <recommendedName>
        <fullName evidence="5">Helix-turn-helix domain-containing protein</fullName>
    </recommendedName>
</protein>
<dbReference type="Proteomes" id="UP000617734">
    <property type="component" value="Unassembled WGS sequence"/>
</dbReference>
<feature type="compositionally biased region" description="Pro residues" evidence="1">
    <location>
        <begin position="183"/>
        <end position="197"/>
    </location>
</feature>
<dbReference type="GeneID" id="95351060"/>
<evidence type="ECO:0000313" key="4">
    <source>
        <dbReference type="Proteomes" id="UP000617734"/>
    </source>
</evidence>
<dbReference type="EMBL" id="BNBO01000002">
    <property type="protein sequence ID" value="GHH60500.1"/>
    <property type="molecule type" value="Genomic_DNA"/>
</dbReference>
<comment type="caution">
    <text evidence="3">The sequence shown here is derived from an EMBL/GenBank/DDBJ whole genome shotgun (WGS) entry which is preliminary data.</text>
</comment>
<evidence type="ECO:0008006" key="5">
    <source>
        <dbReference type="Google" id="ProtNLM"/>
    </source>
</evidence>
<evidence type="ECO:0000313" key="3">
    <source>
        <dbReference type="EMBL" id="GHH60500.1"/>
    </source>
</evidence>
<feature type="compositionally biased region" description="Gly residues" evidence="1">
    <location>
        <begin position="127"/>
        <end position="142"/>
    </location>
</feature>
<dbReference type="RefSeq" id="WP_190209109.1">
    <property type="nucleotide sequence ID" value="NZ_BNBO01000002.1"/>
</dbReference>
<feature type="region of interest" description="Disordered" evidence="1">
    <location>
        <begin position="104"/>
        <end position="216"/>
    </location>
</feature>
<feature type="compositionally biased region" description="Low complexity" evidence="1">
    <location>
        <begin position="156"/>
        <end position="182"/>
    </location>
</feature>
<keyword evidence="4" id="KW-1185">Reference proteome</keyword>
<name>A0A919FC51_9ACTN</name>
<gene>
    <name evidence="3" type="ORF">GCM10018781_05300</name>
</gene>
<reference evidence="3" key="2">
    <citation type="submission" date="2020-09" db="EMBL/GenBank/DDBJ databases">
        <authorList>
            <person name="Sun Q."/>
            <person name="Ohkuma M."/>
        </authorList>
    </citation>
    <scope>NUCLEOTIDE SEQUENCE</scope>
    <source>
        <strain evidence="3">JCM 4646</strain>
    </source>
</reference>
<sequence length="377" mass="38913">MRIHRSVHKSRYTVISNGVVWDTALSFNALGLLLRLLSLRDGDTVNIRTLAAERSTGRDAVRSGLRELARRGYYRVVRIRDAVTGRIHSVSHVYETPYVPEAAEAAEPAEPAEPGEAGEAAEPGEVGEAGGSGECPGAGGRPAAGNPHPGGPHPGIPGTTPTGVVTTTGEVLTTLPGDGPDARPGPCPEPEPLLPEPARPRRRTVSRPAPLPGAVAPVTSAAPAALPAPAAPAAPGTPPGPVSAAARVVLHGLTAADHRLTLGARDRAALAPLVEEWLARGATDGQIVAAATQGLPATLRNPAALLTYRLKDKLPPEPRPAPPRPPALAEHPECEGCDRPLITSGPRSDGLCGDCRQIRDTPLLPPGHWALAAPSVM</sequence>
<evidence type="ECO:0000256" key="1">
    <source>
        <dbReference type="SAM" id="MobiDB-lite"/>
    </source>
</evidence>
<accession>A0A919FC51</accession>
<keyword evidence="2" id="KW-1133">Transmembrane helix</keyword>
<keyword evidence="2" id="KW-0812">Transmembrane</keyword>
<feature type="region of interest" description="Disordered" evidence="1">
    <location>
        <begin position="313"/>
        <end position="334"/>
    </location>
</feature>
<organism evidence="3 4">
    <name type="scientific">Kitasatospora indigofera</name>
    <dbReference type="NCBI Taxonomy" id="67307"/>
    <lineage>
        <taxon>Bacteria</taxon>
        <taxon>Bacillati</taxon>
        <taxon>Actinomycetota</taxon>
        <taxon>Actinomycetes</taxon>
        <taxon>Kitasatosporales</taxon>
        <taxon>Streptomycetaceae</taxon>
        <taxon>Kitasatospora</taxon>
    </lineage>
</organism>
<feature type="compositionally biased region" description="Low complexity" evidence="1">
    <location>
        <begin position="104"/>
        <end position="126"/>
    </location>
</feature>
<keyword evidence="2" id="KW-0472">Membrane</keyword>
<proteinExistence type="predicted"/>